<name>A0A1G7BNZ4_9ACTO</name>
<evidence type="ECO:0000256" key="1">
    <source>
        <dbReference type="SAM" id="MobiDB-lite"/>
    </source>
</evidence>
<reference evidence="3" key="1">
    <citation type="submission" date="2016-10" db="EMBL/GenBank/DDBJ databases">
        <authorList>
            <person name="de Groot N.N."/>
        </authorList>
    </citation>
    <scope>NUCLEOTIDE SEQUENCE [LARGE SCALE GENOMIC DNA]</scope>
    <source>
        <strain evidence="3">DSM 20639</strain>
    </source>
</reference>
<organism evidence="3 4">
    <name type="scientific">Actinobaculum suis</name>
    <dbReference type="NCBI Taxonomy" id="1657"/>
    <lineage>
        <taxon>Bacteria</taxon>
        <taxon>Bacillati</taxon>
        <taxon>Actinomycetota</taxon>
        <taxon>Actinomycetes</taxon>
        <taxon>Actinomycetales</taxon>
        <taxon>Actinomycetaceae</taxon>
        <taxon>Actinobaculum</taxon>
    </lineage>
</organism>
<sequence>MSFFSRLKNKHNRRSGGGAGRRGGGLFSGKNNREENTRVEEHLRAFTSTRKGVEAYFEPATPREEPALLLIARDGEWTRRKVRDLKVALSLAEKLGLPFYEVQKTGYPKSMREWNERHRAG</sequence>
<evidence type="ECO:0000313" key="3">
    <source>
        <dbReference type="EMBL" id="SDE28838.1"/>
    </source>
</evidence>
<proteinExistence type="predicted"/>
<dbReference type="Proteomes" id="UP001273799">
    <property type="component" value="Unassembled WGS sequence"/>
</dbReference>
<dbReference type="Proteomes" id="UP000182744">
    <property type="component" value="Unassembled WGS sequence"/>
</dbReference>
<feature type="compositionally biased region" description="Basic and acidic residues" evidence="1">
    <location>
        <begin position="31"/>
        <end position="44"/>
    </location>
</feature>
<feature type="compositionally biased region" description="Gly residues" evidence="1">
    <location>
        <begin position="15"/>
        <end position="27"/>
    </location>
</feature>
<dbReference type="EMBL" id="FNAU01000005">
    <property type="protein sequence ID" value="SDE28838.1"/>
    <property type="molecule type" value="Genomic_DNA"/>
</dbReference>
<reference evidence="2" key="3">
    <citation type="submission" date="2023-10" db="EMBL/GenBank/DDBJ databases">
        <title>Whole Genome based description of the genera Actinobaculum and Actinotignum reveals a complex phylogenetic relationship within the species included in the genus Actinotignum.</title>
        <authorList>
            <person name="Jensen C.S."/>
            <person name="Dargis R."/>
            <person name="Kemp M."/>
            <person name="Christensen J.J."/>
        </authorList>
    </citation>
    <scope>NUCLEOTIDE SEQUENCE</scope>
    <source>
        <strain evidence="2">Actinobaculum_suis_CCUG19206T</strain>
    </source>
</reference>
<evidence type="ECO:0000313" key="4">
    <source>
        <dbReference type="Proteomes" id="UP000182744"/>
    </source>
</evidence>
<protein>
    <submittedName>
        <fullName evidence="2">Oxidoreductase</fullName>
    </submittedName>
</protein>
<dbReference type="EMBL" id="JAWNFU010000004">
    <property type="protein sequence ID" value="MDY5153796.1"/>
    <property type="molecule type" value="Genomic_DNA"/>
</dbReference>
<dbReference type="AlphaFoldDB" id="A0A1G7BNZ4"/>
<feature type="region of interest" description="Disordered" evidence="1">
    <location>
        <begin position="1"/>
        <end position="44"/>
    </location>
</feature>
<keyword evidence="4" id="KW-1185">Reference proteome</keyword>
<dbReference type="RefSeq" id="WP_074661955.1">
    <property type="nucleotide sequence ID" value="NZ_FNAU01000005.1"/>
</dbReference>
<gene>
    <name evidence="2" type="ORF">R6G71_07050</name>
    <name evidence="3" type="ORF">SAMN05421878_10584</name>
</gene>
<accession>A0A1G7BNZ4</accession>
<reference evidence="4" key="2">
    <citation type="submission" date="2016-10" db="EMBL/GenBank/DDBJ databases">
        <authorList>
            <person name="Varghese N."/>
        </authorList>
    </citation>
    <scope>NUCLEOTIDE SEQUENCE [LARGE SCALE GENOMIC DNA]</scope>
    <source>
        <strain evidence="4">DSM 20639</strain>
    </source>
</reference>
<evidence type="ECO:0000313" key="2">
    <source>
        <dbReference type="EMBL" id="MDY5153796.1"/>
    </source>
</evidence>